<keyword evidence="3" id="KW-1185">Reference proteome</keyword>
<name>A0A7W6NN86_9HYPH</name>
<dbReference type="RefSeq" id="WP_183368446.1">
    <property type="nucleotide sequence ID" value="NZ_JACIEZ010000016.1"/>
</dbReference>
<dbReference type="Pfam" id="PF09939">
    <property type="entry name" value="DUF2171"/>
    <property type="match status" value="1"/>
</dbReference>
<sequence length="85" mass="9037">MINASEIREHAEVVGSDGQHVGTVDRVEGGRIKLTKSDSHGAHAGHHHFIDMNLVQSVDGGRVQLSVAGREAVASEQEQSGRSVN</sequence>
<evidence type="ECO:0000313" key="2">
    <source>
        <dbReference type="EMBL" id="MBB4067210.1"/>
    </source>
</evidence>
<evidence type="ECO:0000256" key="1">
    <source>
        <dbReference type="SAM" id="MobiDB-lite"/>
    </source>
</evidence>
<evidence type="ECO:0008006" key="4">
    <source>
        <dbReference type="Google" id="ProtNLM"/>
    </source>
</evidence>
<proteinExistence type="predicted"/>
<dbReference type="InterPro" id="IPR018684">
    <property type="entry name" value="DUF2171"/>
</dbReference>
<feature type="compositionally biased region" description="Basic and acidic residues" evidence="1">
    <location>
        <begin position="1"/>
        <end position="12"/>
    </location>
</feature>
<evidence type="ECO:0000313" key="3">
    <source>
        <dbReference type="Proteomes" id="UP000528286"/>
    </source>
</evidence>
<feature type="region of interest" description="Disordered" evidence="1">
    <location>
        <begin position="1"/>
        <end position="25"/>
    </location>
</feature>
<comment type="caution">
    <text evidence="2">The sequence shown here is derived from an EMBL/GenBank/DDBJ whole genome shotgun (WGS) entry which is preliminary data.</text>
</comment>
<accession>A0A7W6NN86</accession>
<dbReference type="EMBL" id="JACIEZ010000016">
    <property type="protein sequence ID" value="MBB4067210.1"/>
    <property type="molecule type" value="Genomic_DNA"/>
</dbReference>
<dbReference type="AlphaFoldDB" id="A0A7W6NN86"/>
<protein>
    <recommendedName>
        <fullName evidence="4">DUF2171 domain-containing protein</fullName>
    </recommendedName>
</protein>
<dbReference type="Proteomes" id="UP000528286">
    <property type="component" value="Unassembled WGS sequence"/>
</dbReference>
<reference evidence="2 3" key="1">
    <citation type="submission" date="2020-08" db="EMBL/GenBank/DDBJ databases">
        <title>Genomic Encyclopedia of Type Strains, Phase IV (KMG-IV): sequencing the most valuable type-strain genomes for metagenomic binning, comparative biology and taxonomic classification.</title>
        <authorList>
            <person name="Goeker M."/>
        </authorList>
    </citation>
    <scope>NUCLEOTIDE SEQUENCE [LARGE SCALE GENOMIC DNA]</scope>
    <source>
        <strain evidence="2 3">DSM 29853</strain>
    </source>
</reference>
<gene>
    <name evidence="2" type="ORF">GGR23_004441</name>
</gene>
<organism evidence="2 3">
    <name type="scientific">Gellertiella hungarica</name>
    <dbReference type="NCBI Taxonomy" id="1572859"/>
    <lineage>
        <taxon>Bacteria</taxon>
        <taxon>Pseudomonadati</taxon>
        <taxon>Pseudomonadota</taxon>
        <taxon>Alphaproteobacteria</taxon>
        <taxon>Hyphomicrobiales</taxon>
        <taxon>Rhizobiaceae</taxon>
        <taxon>Gellertiella</taxon>
    </lineage>
</organism>